<gene>
    <name evidence="3" type="ORF">sm9_1206</name>
</gene>
<proteinExistence type="predicted"/>
<accession>A0A0U3CKE0</accession>
<dbReference type="PANTHER" id="PTHR30015">
    <property type="entry name" value="MRR RESTRICTION SYSTEM PROTEIN"/>
    <property type="match status" value="1"/>
</dbReference>
<reference evidence="3 4" key="1">
    <citation type="submission" date="2015-04" db="EMBL/GenBank/DDBJ databases">
        <title>The complete genome sequence of the rumen methanogen Methanobrevibacter millerae SM9.</title>
        <authorList>
            <person name="Leahy S.C."/>
            <person name="Kelly W.J."/>
            <person name="Pacheco D.M."/>
            <person name="Li D."/>
            <person name="Altermann E."/>
            <person name="Attwood G.T."/>
        </authorList>
    </citation>
    <scope>NUCLEOTIDE SEQUENCE [LARGE SCALE GENOMIC DNA]</scope>
    <source>
        <strain evidence="3 4">SM9</strain>
    </source>
</reference>
<dbReference type="Gene3D" id="3.40.1350.10">
    <property type="match status" value="1"/>
</dbReference>
<keyword evidence="3" id="KW-0540">Nuclease</keyword>
<dbReference type="GO" id="GO:0009307">
    <property type="term" value="P:DNA restriction-modification system"/>
    <property type="evidence" value="ECO:0007669"/>
    <property type="project" value="InterPro"/>
</dbReference>
<dbReference type="InterPro" id="IPR025745">
    <property type="entry name" value="Mrr-like_N_dom"/>
</dbReference>
<feature type="domain" description="Restriction system protein Mrr-like N-terminal" evidence="2">
    <location>
        <begin position="5"/>
        <end position="90"/>
    </location>
</feature>
<dbReference type="PATRIC" id="fig|230361.4.peg.1248"/>
<dbReference type="PANTHER" id="PTHR30015:SF7">
    <property type="entry name" value="TYPE IV METHYL-DIRECTED RESTRICTION ENZYME ECOKMRR"/>
    <property type="match status" value="1"/>
</dbReference>
<dbReference type="InterPro" id="IPR011856">
    <property type="entry name" value="tRNA_endonuc-like_dom_sf"/>
</dbReference>
<evidence type="ECO:0000313" key="4">
    <source>
        <dbReference type="Proteomes" id="UP000067738"/>
    </source>
</evidence>
<keyword evidence="3" id="KW-0378">Hydrolase</keyword>
<dbReference type="RefSeq" id="WP_058739264.1">
    <property type="nucleotide sequence ID" value="NZ_CP011266.1"/>
</dbReference>
<sequence>MIPKFKEFYFPVLSFFKDNDIHTKKEVSNYIAKFFELNENDLNEKTSKGSKLKYEDRTQWAVNHLYRATLLKRIERGKYLISEEGKKVLNQEINQIDENFLNNYDSFKKYRNLEKNKDNMVGDNQNQSPSERLDVAYNEINEELSESILDEIKSKDSKFFEKLVVDLLLKMGYGGFRDDAGRPTQQSNDEGIDGIINEDILGLDKIAIQAKRHENSIGRPDLQRFAGALSGKGIKKGVFITTSYFSKNAKNYVKNHSERSIVLIDGKKLAKLMIEFNLGTSIVHSYDVKKIDMDYFNSED</sequence>
<dbReference type="InterPro" id="IPR007560">
    <property type="entry name" value="Restrct_endonuc_IV_Mrr"/>
</dbReference>
<keyword evidence="4" id="KW-1185">Reference proteome</keyword>
<keyword evidence="3" id="KW-0255">Endonuclease</keyword>
<dbReference type="OrthoDB" id="78441at2157"/>
<evidence type="ECO:0000313" key="3">
    <source>
        <dbReference type="EMBL" id="ALT68988.1"/>
    </source>
</evidence>
<dbReference type="GO" id="GO:0015666">
    <property type="term" value="F:restriction endodeoxyribonuclease activity"/>
    <property type="evidence" value="ECO:0007669"/>
    <property type="project" value="TreeGrafter"/>
</dbReference>
<protein>
    <submittedName>
        <fullName evidence="3">Restriction endonuclease</fullName>
    </submittedName>
</protein>
<organism evidence="3 4">
    <name type="scientific">Methanobrevibacter millerae</name>
    <dbReference type="NCBI Taxonomy" id="230361"/>
    <lineage>
        <taxon>Archaea</taxon>
        <taxon>Methanobacteriati</taxon>
        <taxon>Methanobacteriota</taxon>
        <taxon>Methanomada group</taxon>
        <taxon>Methanobacteria</taxon>
        <taxon>Methanobacteriales</taxon>
        <taxon>Methanobacteriaceae</taxon>
        <taxon>Methanobrevibacter</taxon>
    </lineage>
</organism>
<dbReference type="KEGG" id="mmil:sm9_1206"/>
<name>A0A0U3CKE0_9EURY</name>
<evidence type="ECO:0000259" key="2">
    <source>
        <dbReference type="Pfam" id="PF14338"/>
    </source>
</evidence>
<dbReference type="InterPro" id="IPR011335">
    <property type="entry name" value="Restrct_endonuc-II-like"/>
</dbReference>
<dbReference type="SUPFAM" id="SSF52980">
    <property type="entry name" value="Restriction endonuclease-like"/>
    <property type="match status" value="1"/>
</dbReference>
<dbReference type="REBASE" id="133947">
    <property type="entry name" value="MmiSM9MrrP"/>
</dbReference>
<dbReference type="Pfam" id="PF14338">
    <property type="entry name" value="Mrr_N"/>
    <property type="match status" value="1"/>
</dbReference>
<dbReference type="GeneID" id="26736169"/>
<feature type="domain" description="Restriction endonuclease type IV Mrr" evidence="1">
    <location>
        <begin position="155"/>
        <end position="273"/>
    </location>
</feature>
<dbReference type="Proteomes" id="UP000067738">
    <property type="component" value="Chromosome"/>
</dbReference>
<dbReference type="AlphaFoldDB" id="A0A0U3CKE0"/>
<dbReference type="EMBL" id="CP011266">
    <property type="protein sequence ID" value="ALT68988.1"/>
    <property type="molecule type" value="Genomic_DNA"/>
</dbReference>
<dbReference type="InterPro" id="IPR052906">
    <property type="entry name" value="Type_IV_Methyl-Rstrct_Enzyme"/>
</dbReference>
<evidence type="ECO:0000259" key="1">
    <source>
        <dbReference type="Pfam" id="PF04471"/>
    </source>
</evidence>
<dbReference type="Pfam" id="PF04471">
    <property type="entry name" value="Mrr_cat"/>
    <property type="match status" value="1"/>
</dbReference>
<dbReference type="GO" id="GO:0003677">
    <property type="term" value="F:DNA binding"/>
    <property type="evidence" value="ECO:0007669"/>
    <property type="project" value="InterPro"/>
</dbReference>